<keyword evidence="2" id="KW-1185">Reference proteome</keyword>
<dbReference type="AlphaFoldDB" id="A0A1I1C152"/>
<sequence>MSGVVTGPQGAPYVSEAVTTNAGFLKRMLQ</sequence>
<gene>
    <name evidence="1" type="ORF">SAMN05216266_119123</name>
</gene>
<accession>A0A1I1C152</accession>
<protein>
    <submittedName>
        <fullName evidence="1">Uncharacterized protein</fullName>
    </submittedName>
</protein>
<dbReference type="STRING" id="490629.SAMN05216266_119123"/>
<evidence type="ECO:0000313" key="2">
    <source>
        <dbReference type="Proteomes" id="UP000243799"/>
    </source>
</evidence>
<evidence type="ECO:0000313" key="1">
    <source>
        <dbReference type="EMBL" id="SFB56291.1"/>
    </source>
</evidence>
<proteinExistence type="predicted"/>
<dbReference type="Proteomes" id="UP000243799">
    <property type="component" value="Unassembled WGS sequence"/>
</dbReference>
<dbReference type="EMBL" id="FOKG01000019">
    <property type="protein sequence ID" value="SFB56291.1"/>
    <property type="molecule type" value="Genomic_DNA"/>
</dbReference>
<organism evidence="1 2">
    <name type="scientific">Amycolatopsis marina</name>
    <dbReference type="NCBI Taxonomy" id="490629"/>
    <lineage>
        <taxon>Bacteria</taxon>
        <taxon>Bacillati</taxon>
        <taxon>Actinomycetota</taxon>
        <taxon>Actinomycetes</taxon>
        <taxon>Pseudonocardiales</taxon>
        <taxon>Pseudonocardiaceae</taxon>
        <taxon>Amycolatopsis</taxon>
    </lineage>
</organism>
<reference evidence="2" key="1">
    <citation type="submission" date="2016-10" db="EMBL/GenBank/DDBJ databases">
        <authorList>
            <person name="Varghese N."/>
            <person name="Submissions S."/>
        </authorList>
    </citation>
    <scope>NUCLEOTIDE SEQUENCE [LARGE SCALE GENOMIC DNA]</scope>
    <source>
        <strain evidence="2">CGMCC 4.3568</strain>
    </source>
</reference>
<name>A0A1I1C152_9PSEU</name>